<keyword evidence="3" id="KW-0378">Hydrolase</keyword>
<keyword evidence="1" id="KW-0645">Protease</keyword>
<dbReference type="InterPro" id="IPR028090">
    <property type="entry name" value="JAB_dom_prok"/>
</dbReference>
<evidence type="ECO:0000256" key="2">
    <source>
        <dbReference type="ARBA" id="ARBA00022723"/>
    </source>
</evidence>
<keyword evidence="5" id="KW-0482">Metalloprotease</keyword>
<dbReference type="EMBL" id="LZLR01000088">
    <property type="protein sequence ID" value="OBK22991.1"/>
    <property type="molecule type" value="Genomic_DNA"/>
</dbReference>
<reference evidence="7 8" key="1">
    <citation type="submission" date="2016-06" db="EMBL/GenBank/DDBJ databases">
        <authorList>
            <person name="Kjaerup R.B."/>
            <person name="Dalgaard T.S."/>
            <person name="Juul-Madsen H.R."/>
        </authorList>
    </citation>
    <scope>NUCLEOTIDE SEQUENCE [LARGE SCALE GENOMIC DNA]</scope>
    <source>
        <strain evidence="7 8">1245335.1</strain>
    </source>
</reference>
<gene>
    <name evidence="7" type="ORF">A5635_20370</name>
</gene>
<dbReference type="GO" id="GO:0006508">
    <property type="term" value="P:proteolysis"/>
    <property type="evidence" value="ECO:0007669"/>
    <property type="project" value="UniProtKB-KW"/>
</dbReference>
<keyword evidence="2" id="KW-0479">Metal-binding</keyword>
<evidence type="ECO:0000256" key="1">
    <source>
        <dbReference type="ARBA" id="ARBA00022670"/>
    </source>
</evidence>
<evidence type="ECO:0000256" key="4">
    <source>
        <dbReference type="ARBA" id="ARBA00022833"/>
    </source>
</evidence>
<dbReference type="Gene3D" id="3.40.140.10">
    <property type="entry name" value="Cytidine Deaminase, domain 2"/>
    <property type="match status" value="1"/>
</dbReference>
<comment type="caution">
    <text evidence="7">The sequence shown here is derived from an EMBL/GenBank/DDBJ whole genome shotgun (WGS) entry which is preliminary data.</text>
</comment>
<accession>A0A1A3NMD8</accession>
<dbReference type="RefSeq" id="WP_065035293.1">
    <property type="nucleotide sequence ID" value="NZ_LZLR01000088.1"/>
</dbReference>
<evidence type="ECO:0000256" key="3">
    <source>
        <dbReference type="ARBA" id="ARBA00022801"/>
    </source>
</evidence>
<dbReference type="SUPFAM" id="SSF102712">
    <property type="entry name" value="JAB1/MPN domain"/>
    <property type="match status" value="1"/>
</dbReference>
<evidence type="ECO:0000313" key="8">
    <source>
        <dbReference type="Proteomes" id="UP000093819"/>
    </source>
</evidence>
<feature type="domain" description="JAB" evidence="6">
    <location>
        <begin position="29"/>
        <end position="122"/>
    </location>
</feature>
<dbReference type="Proteomes" id="UP000093819">
    <property type="component" value="Unassembled WGS sequence"/>
</dbReference>
<proteinExistence type="predicted"/>
<evidence type="ECO:0000259" key="6">
    <source>
        <dbReference type="Pfam" id="PF14464"/>
    </source>
</evidence>
<dbReference type="AlphaFoldDB" id="A0A1A3NMD8"/>
<evidence type="ECO:0000313" key="7">
    <source>
        <dbReference type="EMBL" id="OBK22991.1"/>
    </source>
</evidence>
<organism evidence="7 8">
    <name type="scientific">Mycobacterium asiaticum</name>
    <dbReference type="NCBI Taxonomy" id="1790"/>
    <lineage>
        <taxon>Bacteria</taxon>
        <taxon>Bacillati</taxon>
        <taxon>Actinomycetota</taxon>
        <taxon>Actinomycetes</taxon>
        <taxon>Mycobacteriales</taxon>
        <taxon>Mycobacteriaceae</taxon>
        <taxon>Mycobacterium</taxon>
    </lineage>
</organism>
<evidence type="ECO:0000256" key="5">
    <source>
        <dbReference type="ARBA" id="ARBA00023049"/>
    </source>
</evidence>
<dbReference type="OrthoDB" id="9804316at2"/>
<dbReference type="Pfam" id="PF14464">
    <property type="entry name" value="Prok-JAB"/>
    <property type="match status" value="1"/>
</dbReference>
<sequence length="181" mass="19184">MSSVHRLTPLPIASVRGKLLVAEQVIVPTLAALRASAGSDGPHEGLVLWLGRTIGPTTVVMAQVCPPARTGRDFVFLDEPAVATAARTAHRYGLGVVAQVHSHPGLDTRHSDGDDQLVLMPFEGMFSLVVASYGTGSLDPERGAGLHQYQDERWVRITDHQAMVVVAAVPVVETAGGTGHR</sequence>
<dbReference type="GO" id="GO:0008237">
    <property type="term" value="F:metallopeptidase activity"/>
    <property type="evidence" value="ECO:0007669"/>
    <property type="project" value="UniProtKB-KW"/>
</dbReference>
<keyword evidence="4" id="KW-0862">Zinc</keyword>
<protein>
    <recommendedName>
        <fullName evidence="6">JAB domain-containing protein</fullName>
    </recommendedName>
</protein>
<dbReference type="GO" id="GO:0046872">
    <property type="term" value="F:metal ion binding"/>
    <property type="evidence" value="ECO:0007669"/>
    <property type="project" value="UniProtKB-KW"/>
</dbReference>
<name>A0A1A3NMD8_MYCAS</name>